<keyword evidence="3" id="KW-1185">Reference proteome</keyword>
<dbReference type="EMBL" id="JAFREP010000027">
    <property type="protein sequence ID" value="MBO1321745.1"/>
    <property type="molecule type" value="Genomic_DNA"/>
</dbReference>
<keyword evidence="1" id="KW-0812">Transmembrane</keyword>
<feature type="transmembrane region" description="Helical" evidence="1">
    <location>
        <begin position="63"/>
        <end position="86"/>
    </location>
</feature>
<evidence type="ECO:0000313" key="2">
    <source>
        <dbReference type="EMBL" id="MBO1321745.1"/>
    </source>
</evidence>
<proteinExistence type="predicted"/>
<accession>A0A8J7QPJ6</accession>
<evidence type="ECO:0000256" key="1">
    <source>
        <dbReference type="SAM" id="Phobius"/>
    </source>
</evidence>
<feature type="transmembrane region" description="Helical" evidence="1">
    <location>
        <begin position="255"/>
        <end position="277"/>
    </location>
</feature>
<feature type="transmembrane region" description="Helical" evidence="1">
    <location>
        <begin position="24"/>
        <end position="43"/>
    </location>
</feature>
<dbReference type="RefSeq" id="WP_207861718.1">
    <property type="nucleotide sequence ID" value="NZ_JAFREP010000027.1"/>
</dbReference>
<feature type="transmembrane region" description="Helical" evidence="1">
    <location>
        <begin position="147"/>
        <end position="173"/>
    </location>
</feature>
<feature type="transmembrane region" description="Helical" evidence="1">
    <location>
        <begin position="179"/>
        <end position="203"/>
    </location>
</feature>
<gene>
    <name evidence="2" type="ORF">J3U88_24920</name>
</gene>
<keyword evidence="1" id="KW-1133">Transmembrane helix</keyword>
<name>A0A8J7QPJ6_9BACT</name>
<feature type="transmembrane region" description="Helical" evidence="1">
    <location>
        <begin position="223"/>
        <end position="243"/>
    </location>
</feature>
<organism evidence="2 3">
    <name type="scientific">Acanthopleuribacter pedis</name>
    <dbReference type="NCBI Taxonomy" id="442870"/>
    <lineage>
        <taxon>Bacteria</taxon>
        <taxon>Pseudomonadati</taxon>
        <taxon>Acidobacteriota</taxon>
        <taxon>Holophagae</taxon>
        <taxon>Acanthopleuribacterales</taxon>
        <taxon>Acanthopleuribacteraceae</taxon>
        <taxon>Acanthopleuribacter</taxon>
    </lineage>
</organism>
<evidence type="ECO:0000313" key="3">
    <source>
        <dbReference type="Proteomes" id="UP000664417"/>
    </source>
</evidence>
<sequence>MSNEAKQLTTSAASAVGRWSTRELELVISGAVIVALLQLPAILSGWAAEIAPHLSRSWFMVPYMFYYCGLVVLYPVILCFSLHFILRGFWVGLLGLNAVFPNGIRWDHWKGAAIEKALYQTRGDSVQNLTKKVDAACSLMFSMMFSLIFVLIAQYTACAVITLIFILIAYQITPHFNPLWLMLAAFIIVMSIGFGTRILAAMLSRPLADDPDWADRHPKRYQFALKLCEVGYLFSLAFVASPIQWTQSTNVPRRWVVVANLVLMYTAILCAVGSILIGSGMVTMTSDIWTPAHGLETSAYPEHYENRRLPGVLSQEPSIQSDMISDDYLRLTIPLSLKRDNERMAAFCPDLKPMRQEGFRFGSAANNGDLEERAALLACFSQWITVERNGQVLNPEFLFSRDPVSGLPCLLAYIPCDDLPTGRHLLTITKKPLEGDEDRVRDDRPPTRYIPFWKNAH</sequence>
<keyword evidence="1" id="KW-0472">Membrane</keyword>
<evidence type="ECO:0008006" key="4">
    <source>
        <dbReference type="Google" id="ProtNLM"/>
    </source>
</evidence>
<reference evidence="2" key="1">
    <citation type="submission" date="2021-03" db="EMBL/GenBank/DDBJ databases">
        <authorList>
            <person name="Wang G."/>
        </authorList>
    </citation>
    <scope>NUCLEOTIDE SEQUENCE</scope>
    <source>
        <strain evidence="2">KCTC 12899</strain>
    </source>
</reference>
<dbReference type="AlphaFoldDB" id="A0A8J7QPJ6"/>
<comment type="caution">
    <text evidence="2">The sequence shown here is derived from an EMBL/GenBank/DDBJ whole genome shotgun (WGS) entry which is preliminary data.</text>
</comment>
<dbReference type="Proteomes" id="UP000664417">
    <property type="component" value="Unassembled WGS sequence"/>
</dbReference>
<protein>
    <recommendedName>
        <fullName evidence="4">Transmembrane protein</fullName>
    </recommendedName>
</protein>